<keyword evidence="3" id="KW-1185">Reference proteome</keyword>
<evidence type="ECO:0000256" key="1">
    <source>
        <dbReference type="SAM" id="Phobius"/>
    </source>
</evidence>
<evidence type="ECO:0000313" key="2">
    <source>
        <dbReference type="EMBL" id="OTP11925.1"/>
    </source>
</evidence>
<gene>
    <name evidence="2" type="ORF">A5844_000140</name>
</gene>
<dbReference type="STRING" id="1987383.A5844_000140"/>
<dbReference type="Proteomes" id="UP000194933">
    <property type="component" value="Unassembled WGS sequence"/>
</dbReference>
<dbReference type="AlphaFoldDB" id="A0A2C9XNZ4"/>
<comment type="caution">
    <text evidence="2">The sequence shown here is derived from an EMBL/GenBank/DDBJ whole genome shotgun (WGS) entry which is preliminary data.</text>
</comment>
<accession>A0A2C9XNZ4</accession>
<reference evidence="2 3" key="1">
    <citation type="submission" date="2017-05" db="EMBL/GenBank/DDBJ databases">
        <title>The Genome Sequence of Enterococcus sp. 10A9_DIV0425.</title>
        <authorList>
            <consortium name="The Broad Institute Genomics Platform"/>
            <consortium name="The Broad Institute Genomic Center for Infectious Diseases"/>
            <person name="Earl A."/>
            <person name="Manson A."/>
            <person name="Schwartman J."/>
            <person name="Gilmore M."/>
            <person name="Abouelleil A."/>
            <person name="Cao P."/>
            <person name="Chapman S."/>
            <person name="Cusick C."/>
            <person name="Shea T."/>
            <person name="Young S."/>
            <person name="Neafsey D."/>
            <person name="Nusbaum C."/>
            <person name="Birren B."/>
        </authorList>
    </citation>
    <scope>NUCLEOTIDE SEQUENCE [LARGE SCALE GENOMIC DNA]</scope>
    <source>
        <strain evidence="2 3">10A9_DIV0425</strain>
    </source>
</reference>
<evidence type="ECO:0000313" key="3">
    <source>
        <dbReference type="Proteomes" id="UP000194933"/>
    </source>
</evidence>
<keyword evidence="1" id="KW-1133">Transmembrane helix</keyword>
<organism evidence="2 3">
    <name type="scientific">Candidatus Enterococcus wittei</name>
    <dbReference type="NCBI Taxonomy" id="1987383"/>
    <lineage>
        <taxon>Bacteria</taxon>
        <taxon>Bacillati</taxon>
        <taxon>Bacillota</taxon>
        <taxon>Bacilli</taxon>
        <taxon>Lactobacillales</taxon>
        <taxon>Enterococcaceae</taxon>
        <taxon>Enterococcus</taxon>
    </lineage>
</organism>
<sequence length="127" mass="15046">MEVTFTRKTGFYAMGSPITLRIDQRKISLNHNQTITLDLKAPFMMQASFFWLKSPVYHVTEPGRRYIITMNLLLLQIYPFLFLFSGITALVFQSILYNFMMVFIVIGFFFYIKNQAYTIKEEQDEKL</sequence>
<dbReference type="EMBL" id="NGMO01000001">
    <property type="protein sequence ID" value="OTP11925.1"/>
    <property type="molecule type" value="Genomic_DNA"/>
</dbReference>
<feature type="transmembrane region" description="Helical" evidence="1">
    <location>
        <begin position="72"/>
        <end position="89"/>
    </location>
</feature>
<keyword evidence="1" id="KW-0812">Transmembrane</keyword>
<protein>
    <submittedName>
        <fullName evidence="2">Uncharacterized protein</fullName>
    </submittedName>
</protein>
<feature type="transmembrane region" description="Helical" evidence="1">
    <location>
        <begin position="95"/>
        <end position="112"/>
    </location>
</feature>
<proteinExistence type="predicted"/>
<dbReference type="RefSeq" id="WP_086283153.1">
    <property type="nucleotide sequence ID" value="NZ_NGMO01000001.1"/>
</dbReference>
<name>A0A2C9XNZ4_9ENTE</name>
<keyword evidence="1" id="KW-0472">Membrane</keyword>